<feature type="compositionally biased region" description="Polar residues" evidence="2">
    <location>
        <begin position="385"/>
        <end position="436"/>
    </location>
</feature>
<gene>
    <name evidence="3" type="ORF">EDM52_21490</name>
</gene>
<dbReference type="OrthoDB" id="2460815at2"/>
<evidence type="ECO:0000256" key="2">
    <source>
        <dbReference type="SAM" id="MobiDB-lite"/>
    </source>
</evidence>
<feature type="compositionally biased region" description="Basic and acidic residues" evidence="2">
    <location>
        <begin position="112"/>
        <end position="130"/>
    </location>
</feature>
<keyword evidence="1" id="KW-0175">Coiled coil</keyword>
<dbReference type="EMBL" id="RHHR01000047">
    <property type="protein sequence ID" value="RNB68061.1"/>
    <property type="molecule type" value="Genomic_DNA"/>
</dbReference>
<feature type="region of interest" description="Disordered" evidence="2">
    <location>
        <begin position="112"/>
        <end position="131"/>
    </location>
</feature>
<reference evidence="3 4" key="1">
    <citation type="submission" date="2018-10" db="EMBL/GenBank/DDBJ databases">
        <title>Phylogenomics of Brevibacillus.</title>
        <authorList>
            <person name="Dunlap C."/>
        </authorList>
    </citation>
    <scope>NUCLEOTIDE SEQUENCE [LARGE SCALE GENOMIC DNA]</scope>
    <source>
        <strain evidence="3 4">JCM 12215</strain>
    </source>
</reference>
<sequence>MPVKKKTPTKLSPNKEKILLLKRQAAYYEEKAIQYSHELQQLQEHVVQVEEREKEQQKQLEGLNQAFARQQARETEWNDKLESYSTQIRDLESRLAQQAKLLSQRENTISHYKEKEEKWKSSSSKQKAEQYEQQLQEQLKLNARSMKEMDTLKLSLEQANHQLKAAKEKEAKLTDHIQRYTSVIENYQKKEQEWSQTVEALHQSEQELEKLQKQRSHQANVEEVWRQSLEQASNQLSAAKEQVAKLTDQVRQLTTDIESHQTKEQEWQQTIEDLRQAHLELQQELQQVIAAHEQEADQQASTNAEKIRLLEQQLSEVSSSHTEAQTGWSKQLEEKEKLIAKLQHQVTTLQTTIEHLRKVNAGLQEKENKYKQSIQEYVTREARTQKANPANPQAPSTTGITAPISSIQLPSQSHASFLKNHQSPLPNTFNPFKTKP</sequence>
<protein>
    <submittedName>
        <fullName evidence="3">Uncharacterized protein</fullName>
    </submittedName>
</protein>
<feature type="region of interest" description="Disordered" evidence="2">
    <location>
        <begin position="381"/>
        <end position="436"/>
    </location>
</feature>
<evidence type="ECO:0000313" key="3">
    <source>
        <dbReference type="EMBL" id="RNB68061.1"/>
    </source>
</evidence>
<name>A0A3M8BXA0_9BACL</name>
<organism evidence="3 4">
    <name type="scientific">Brevibacillus invocatus</name>
    <dbReference type="NCBI Taxonomy" id="173959"/>
    <lineage>
        <taxon>Bacteria</taxon>
        <taxon>Bacillati</taxon>
        <taxon>Bacillota</taxon>
        <taxon>Bacilli</taxon>
        <taxon>Bacillales</taxon>
        <taxon>Paenibacillaceae</taxon>
        <taxon>Brevibacillus</taxon>
    </lineage>
</organism>
<comment type="caution">
    <text evidence="3">The sequence shown here is derived from an EMBL/GenBank/DDBJ whole genome shotgun (WGS) entry which is preliminary data.</text>
</comment>
<feature type="coiled-coil region" evidence="1">
    <location>
        <begin position="332"/>
        <end position="376"/>
    </location>
</feature>
<evidence type="ECO:0000256" key="1">
    <source>
        <dbReference type="SAM" id="Coils"/>
    </source>
</evidence>
<dbReference type="Proteomes" id="UP000282028">
    <property type="component" value="Unassembled WGS sequence"/>
</dbReference>
<keyword evidence="4" id="KW-1185">Reference proteome</keyword>
<accession>A0A3M8BXA0</accession>
<proteinExistence type="predicted"/>
<dbReference type="RefSeq" id="WP_122910982.1">
    <property type="nucleotide sequence ID" value="NZ_CBCSBE010000030.1"/>
</dbReference>
<dbReference type="AlphaFoldDB" id="A0A3M8BXA0"/>
<evidence type="ECO:0000313" key="4">
    <source>
        <dbReference type="Proteomes" id="UP000282028"/>
    </source>
</evidence>